<feature type="compositionally biased region" description="Basic and acidic residues" evidence="1">
    <location>
        <begin position="99"/>
        <end position="111"/>
    </location>
</feature>
<dbReference type="AlphaFoldDB" id="A0AAX4K8B5"/>
<dbReference type="EMBL" id="CP144089">
    <property type="protein sequence ID" value="WWD02159.1"/>
    <property type="molecule type" value="Genomic_DNA"/>
</dbReference>
<evidence type="ECO:0000313" key="2">
    <source>
        <dbReference type="EMBL" id="WWD02159.1"/>
    </source>
</evidence>
<dbReference type="KEGG" id="ker:91099001"/>
<keyword evidence="3" id="KW-1185">Reference proteome</keyword>
<dbReference type="RefSeq" id="XP_066080126.1">
    <property type="nucleotide sequence ID" value="XM_066224029.1"/>
</dbReference>
<proteinExistence type="predicted"/>
<sequence length="174" mass="19572">MSPFCLYNLKQDTPSGQSGIKKIRNREYFEGHLSRENNTFGALCMMLSRVGTAGQIHAMEKKQWKMMRAVNRAGQMKDPIGDLIDNLKGSCRRLRRGERRYENEFDYKPTDQDDSDSDSYYKFDGDSASDDDNGSDGNGSNGDEDDAIPFAGTEVVNENDGHHNEGDEIQVDAE</sequence>
<evidence type="ECO:0000313" key="3">
    <source>
        <dbReference type="Proteomes" id="UP001358614"/>
    </source>
</evidence>
<dbReference type="Proteomes" id="UP001358614">
    <property type="component" value="Chromosome 1"/>
</dbReference>
<reference evidence="2 3" key="1">
    <citation type="submission" date="2024-01" db="EMBL/GenBank/DDBJ databases">
        <title>Comparative genomics of Cryptococcus and Kwoniella reveals pathogenesis evolution and contrasting modes of karyotype evolution via chromosome fusion or intercentromeric recombination.</title>
        <authorList>
            <person name="Coelho M.A."/>
            <person name="David-Palma M."/>
            <person name="Shea T."/>
            <person name="Bowers K."/>
            <person name="McGinley-Smith S."/>
            <person name="Mohammad A.W."/>
            <person name="Gnirke A."/>
            <person name="Yurkov A.M."/>
            <person name="Nowrousian M."/>
            <person name="Sun S."/>
            <person name="Cuomo C.A."/>
            <person name="Heitman J."/>
        </authorList>
    </citation>
    <scope>NUCLEOTIDE SEQUENCE [LARGE SCALE GENOMIC DNA]</scope>
    <source>
        <strain evidence="2 3">PYCC6329</strain>
    </source>
</reference>
<accession>A0AAX4K8B5</accession>
<dbReference type="GeneID" id="91099001"/>
<feature type="region of interest" description="Disordered" evidence="1">
    <location>
        <begin position="98"/>
        <end position="174"/>
    </location>
</feature>
<evidence type="ECO:0000256" key="1">
    <source>
        <dbReference type="SAM" id="MobiDB-lite"/>
    </source>
</evidence>
<gene>
    <name evidence="2" type="ORF">V865_000197</name>
</gene>
<name>A0AAX4K8B5_9TREE</name>
<protein>
    <submittedName>
        <fullName evidence="2">Uncharacterized protein</fullName>
    </submittedName>
</protein>
<organism evidence="2 3">
    <name type="scientific">Kwoniella europaea PYCC6329</name>
    <dbReference type="NCBI Taxonomy" id="1423913"/>
    <lineage>
        <taxon>Eukaryota</taxon>
        <taxon>Fungi</taxon>
        <taxon>Dikarya</taxon>
        <taxon>Basidiomycota</taxon>
        <taxon>Agaricomycotina</taxon>
        <taxon>Tremellomycetes</taxon>
        <taxon>Tremellales</taxon>
        <taxon>Cryptococcaceae</taxon>
        <taxon>Kwoniella</taxon>
    </lineage>
</organism>